<dbReference type="AlphaFoldDB" id="A0A2B2LY53"/>
<name>A0A2B2LY53_BACCE</name>
<evidence type="ECO:0000313" key="1">
    <source>
        <dbReference type="EMBL" id="PFQ47848.1"/>
    </source>
</evidence>
<accession>A0A2B2LY53</accession>
<organism evidence="1 2">
    <name type="scientific">Bacillus cereus</name>
    <dbReference type="NCBI Taxonomy" id="1396"/>
    <lineage>
        <taxon>Bacteria</taxon>
        <taxon>Bacillati</taxon>
        <taxon>Bacillota</taxon>
        <taxon>Bacilli</taxon>
        <taxon>Bacillales</taxon>
        <taxon>Bacillaceae</taxon>
        <taxon>Bacillus</taxon>
        <taxon>Bacillus cereus group</taxon>
    </lineage>
</organism>
<reference evidence="1 2" key="1">
    <citation type="submission" date="2017-09" db="EMBL/GenBank/DDBJ databases">
        <title>Large-scale bioinformatics analysis of Bacillus genomes uncovers conserved roles of natural products in bacterial physiology.</title>
        <authorList>
            <consortium name="Agbiome Team Llc"/>
            <person name="Bleich R.M."/>
            <person name="Grubbs K.J."/>
            <person name="Santa Maria K.C."/>
            <person name="Allen S.E."/>
            <person name="Farag S."/>
            <person name="Shank E.A."/>
            <person name="Bowers A."/>
        </authorList>
    </citation>
    <scope>NUCLEOTIDE SEQUENCE [LARGE SCALE GENOMIC DNA]</scope>
    <source>
        <strain evidence="1 2">AFS070861</strain>
    </source>
</reference>
<evidence type="ECO:0000313" key="2">
    <source>
        <dbReference type="Proteomes" id="UP000224386"/>
    </source>
</evidence>
<proteinExistence type="predicted"/>
<gene>
    <name evidence="1" type="ORF">COK05_08920</name>
</gene>
<comment type="caution">
    <text evidence="1">The sequence shown here is derived from an EMBL/GenBank/DDBJ whole genome shotgun (WGS) entry which is preliminary data.</text>
</comment>
<sequence length="175" mass="20369">MICEPVLNNKEYDNLMQCTKAFLLNAMEGVETSMSGNIMTLTNRELNKKAKEIVKEKFKEYDAKIIEKDRIFSVITKEGKEIKVLVKSIRRPTEYVLILKKHMNASQDNFYIALVIFSGENTPELFLIPATAFLEPNDLLRDRPKYKEPEFGMNVSNKNMPLLNIYNFTNFFNKI</sequence>
<dbReference type="EMBL" id="NVAP01000019">
    <property type="protein sequence ID" value="PFQ47848.1"/>
    <property type="molecule type" value="Genomic_DNA"/>
</dbReference>
<dbReference type="Proteomes" id="UP000224386">
    <property type="component" value="Unassembled WGS sequence"/>
</dbReference>
<protein>
    <submittedName>
        <fullName evidence="1">Uncharacterized protein</fullName>
    </submittedName>
</protein>